<accession>A0A645IKL5</accession>
<proteinExistence type="predicted"/>
<gene>
    <name evidence="1" type="ORF">SDC9_198650</name>
</gene>
<protein>
    <submittedName>
        <fullName evidence="1">Uncharacterized protein</fullName>
    </submittedName>
</protein>
<sequence>MIARAAIEPLAGEALDRGGKARIDGETFQRRADAEDVLADVHKRPRGGAGEPTVLPFAKGRRVATGDHLAIDIRFRAARIADLLHISRAGSRIHFKRAVAVTKHGFGAADPRVVVAENARVFLISRRIGADFT</sequence>
<comment type="caution">
    <text evidence="1">The sequence shown here is derived from an EMBL/GenBank/DDBJ whole genome shotgun (WGS) entry which is preliminary data.</text>
</comment>
<name>A0A645IKL5_9ZZZZ</name>
<evidence type="ECO:0000313" key="1">
    <source>
        <dbReference type="EMBL" id="MPN51009.1"/>
    </source>
</evidence>
<organism evidence="1">
    <name type="scientific">bioreactor metagenome</name>
    <dbReference type="NCBI Taxonomy" id="1076179"/>
    <lineage>
        <taxon>unclassified sequences</taxon>
        <taxon>metagenomes</taxon>
        <taxon>ecological metagenomes</taxon>
    </lineage>
</organism>
<reference evidence="1" key="1">
    <citation type="submission" date="2019-08" db="EMBL/GenBank/DDBJ databases">
        <authorList>
            <person name="Kucharzyk K."/>
            <person name="Murdoch R.W."/>
            <person name="Higgins S."/>
            <person name="Loffler F."/>
        </authorList>
    </citation>
    <scope>NUCLEOTIDE SEQUENCE</scope>
</reference>
<dbReference type="AlphaFoldDB" id="A0A645IKL5"/>
<dbReference type="EMBL" id="VSSQ01115686">
    <property type="protein sequence ID" value="MPN51009.1"/>
    <property type="molecule type" value="Genomic_DNA"/>
</dbReference>